<proteinExistence type="predicted"/>
<keyword evidence="4" id="KW-0001">2Fe-2S</keyword>
<dbReference type="InterPro" id="IPR017938">
    <property type="entry name" value="Riboflavin_synthase-like_b-brl"/>
</dbReference>
<dbReference type="PRINTS" id="PR00409">
    <property type="entry name" value="PHDIOXRDTASE"/>
</dbReference>
<name>A0A4Y8NBB6_9BURK</name>
<dbReference type="CDD" id="cd06185">
    <property type="entry name" value="PDR_like"/>
    <property type="match status" value="1"/>
</dbReference>
<dbReference type="SUPFAM" id="SSF54292">
    <property type="entry name" value="2Fe-2S ferredoxin-like"/>
    <property type="match status" value="1"/>
</dbReference>
<dbReference type="InterPro" id="IPR012675">
    <property type="entry name" value="Beta-grasp_dom_sf"/>
</dbReference>
<dbReference type="GeneID" id="97310670"/>
<feature type="domain" description="2Fe-2S ferredoxin-type" evidence="9">
    <location>
        <begin position="238"/>
        <end position="323"/>
    </location>
</feature>
<comment type="caution">
    <text evidence="11">The sequence shown here is derived from an EMBL/GenBank/DDBJ whole genome shotgun (WGS) entry which is preliminary data.</text>
</comment>
<dbReference type="RefSeq" id="WP_134458582.1">
    <property type="nucleotide sequence ID" value="NZ_JBHMFL010000047.1"/>
</dbReference>
<dbReference type="SUPFAM" id="SSF52343">
    <property type="entry name" value="Ferredoxin reductase-like, C-terminal NADP-linked domain"/>
    <property type="match status" value="1"/>
</dbReference>
<dbReference type="Pfam" id="PF22290">
    <property type="entry name" value="DmmA-like_N"/>
    <property type="match status" value="1"/>
</dbReference>
<dbReference type="PANTHER" id="PTHR47354">
    <property type="entry name" value="NADH OXIDOREDUCTASE HCR"/>
    <property type="match status" value="1"/>
</dbReference>
<dbReference type="PROSITE" id="PS51384">
    <property type="entry name" value="FAD_FR"/>
    <property type="match status" value="1"/>
</dbReference>
<keyword evidence="2" id="KW-0285">Flavoprotein</keyword>
<dbReference type="Gene3D" id="3.40.50.80">
    <property type="entry name" value="Nucleotide-binding domain of ferredoxin-NADP reductase (FNR) module"/>
    <property type="match status" value="1"/>
</dbReference>
<dbReference type="Proteomes" id="UP000297385">
    <property type="component" value="Unassembled WGS sequence"/>
</dbReference>
<comment type="cofactor">
    <cofactor evidence="1">
        <name>FMN</name>
        <dbReference type="ChEBI" id="CHEBI:58210"/>
    </cofactor>
</comment>
<evidence type="ECO:0000256" key="2">
    <source>
        <dbReference type="ARBA" id="ARBA00022630"/>
    </source>
</evidence>
<dbReference type="InterPro" id="IPR036010">
    <property type="entry name" value="2Fe-2S_ferredoxin-like_sf"/>
</dbReference>
<dbReference type="PROSITE" id="PS51085">
    <property type="entry name" value="2FE2S_FER_2"/>
    <property type="match status" value="1"/>
</dbReference>
<evidence type="ECO:0000256" key="4">
    <source>
        <dbReference type="ARBA" id="ARBA00022714"/>
    </source>
</evidence>
<keyword evidence="5" id="KW-0479">Metal-binding</keyword>
<evidence type="ECO:0000256" key="1">
    <source>
        <dbReference type="ARBA" id="ARBA00001917"/>
    </source>
</evidence>
<dbReference type="PANTHER" id="PTHR47354:SF1">
    <property type="entry name" value="CARNITINE MONOOXYGENASE REDUCTASE SUBUNIT"/>
    <property type="match status" value="1"/>
</dbReference>
<dbReference type="InterPro" id="IPR017927">
    <property type="entry name" value="FAD-bd_FR_type"/>
</dbReference>
<sequence>MTSVLGGLKVRVAAKHVEAVGICSFELVEAGGNALPAFSAGSHIDVAVPGGLTRQYSLCNAPNESHRYQISVLRDPSSRGGSAGMHDRVSVGDELIISAPKNHFALAHGARHSVLLAGGIGVTPILCMAERLSMIGASFEMHYCTRSREHTAFLERIAGACYASHVQFHFDDGAVDQKLDMAACLAKPESGTHLYVCGPKGFMESVLHAARAAGWPEAQLHYEFFAAEARSPADDARFEVEIASTGQVVVVEKDETVVQALAKVGVEIQISCEQGVCGTCLTRVLEGEPDHFDVYLSAEERAANDQFLPCCSRGKSSRLVLDL</sequence>
<evidence type="ECO:0000256" key="7">
    <source>
        <dbReference type="ARBA" id="ARBA00023004"/>
    </source>
</evidence>
<dbReference type="SUPFAM" id="SSF63380">
    <property type="entry name" value="Riboflavin synthase domain-like"/>
    <property type="match status" value="1"/>
</dbReference>
<dbReference type="GO" id="GO:0046872">
    <property type="term" value="F:metal ion binding"/>
    <property type="evidence" value="ECO:0007669"/>
    <property type="project" value="UniProtKB-KW"/>
</dbReference>
<evidence type="ECO:0000313" key="11">
    <source>
        <dbReference type="EMBL" id="TFE46992.1"/>
    </source>
</evidence>
<protein>
    <submittedName>
        <fullName evidence="11">Oxidoreductase</fullName>
    </submittedName>
</protein>
<evidence type="ECO:0000313" key="12">
    <source>
        <dbReference type="Proteomes" id="UP000297385"/>
    </source>
</evidence>
<dbReference type="Pfam" id="PF00111">
    <property type="entry name" value="Fer2"/>
    <property type="match status" value="1"/>
</dbReference>
<dbReference type="CDD" id="cd00207">
    <property type="entry name" value="fer2"/>
    <property type="match status" value="1"/>
</dbReference>
<evidence type="ECO:0000256" key="6">
    <source>
        <dbReference type="ARBA" id="ARBA00023002"/>
    </source>
</evidence>
<keyword evidence="3" id="KW-0288">FMN</keyword>
<feature type="domain" description="FAD-binding FR-type" evidence="10">
    <location>
        <begin position="5"/>
        <end position="107"/>
    </location>
</feature>
<dbReference type="Gene3D" id="3.10.20.30">
    <property type="match status" value="1"/>
</dbReference>
<evidence type="ECO:0000256" key="8">
    <source>
        <dbReference type="ARBA" id="ARBA00023014"/>
    </source>
</evidence>
<dbReference type="EMBL" id="SNVI01000001">
    <property type="protein sequence ID" value="TFE46992.1"/>
    <property type="molecule type" value="Genomic_DNA"/>
</dbReference>
<dbReference type="InterPro" id="IPR001041">
    <property type="entry name" value="2Fe-2S_ferredoxin-type"/>
</dbReference>
<organism evidence="11 12">
    <name type="scientific">Paraburkholderia dipogonis</name>
    <dbReference type="NCBI Taxonomy" id="1211383"/>
    <lineage>
        <taxon>Bacteria</taxon>
        <taxon>Pseudomonadati</taxon>
        <taxon>Pseudomonadota</taxon>
        <taxon>Betaproteobacteria</taxon>
        <taxon>Burkholderiales</taxon>
        <taxon>Burkholderiaceae</taxon>
        <taxon>Paraburkholderia</taxon>
    </lineage>
</organism>
<reference evidence="11 12" key="1">
    <citation type="submission" date="2019-03" db="EMBL/GenBank/DDBJ databases">
        <title>Complete Genome Sequence of Paraburkholderia dipogonis ICMP 19430T, a Nitrogen-fixing Symbiont of the South African Invasive Legume Dipogon lignosus in New Zealand.</title>
        <authorList>
            <person name="De Meyer S.E."/>
        </authorList>
    </citation>
    <scope>NUCLEOTIDE SEQUENCE [LARGE SCALE GENOMIC DNA]</scope>
    <source>
        <strain evidence="11 12">ICMP 19430</strain>
    </source>
</reference>
<evidence type="ECO:0000259" key="9">
    <source>
        <dbReference type="PROSITE" id="PS51085"/>
    </source>
</evidence>
<dbReference type="AlphaFoldDB" id="A0A4Y8NBB6"/>
<evidence type="ECO:0000256" key="5">
    <source>
        <dbReference type="ARBA" id="ARBA00022723"/>
    </source>
</evidence>
<keyword evidence="8" id="KW-0411">Iron-sulfur</keyword>
<dbReference type="InterPro" id="IPR039261">
    <property type="entry name" value="FNR_nucleotide-bd"/>
</dbReference>
<dbReference type="PROSITE" id="PS00197">
    <property type="entry name" value="2FE2S_FER_1"/>
    <property type="match status" value="1"/>
</dbReference>
<evidence type="ECO:0000256" key="3">
    <source>
        <dbReference type="ARBA" id="ARBA00022643"/>
    </source>
</evidence>
<accession>A0A4Y8NBB6</accession>
<gene>
    <name evidence="11" type="ORF">E2553_19320</name>
</gene>
<dbReference type="InterPro" id="IPR050415">
    <property type="entry name" value="MRET"/>
</dbReference>
<keyword evidence="6" id="KW-0560">Oxidoreductase</keyword>
<evidence type="ECO:0000259" key="10">
    <source>
        <dbReference type="PROSITE" id="PS51384"/>
    </source>
</evidence>
<dbReference type="GO" id="GO:0051537">
    <property type="term" value="F:2 iron, 2 sulfur cluster binding"/>
    <property type="evidence" value="ECO:0007669"/>
    <property type="project" value="UniProtKB-KW"/>
</dbReference>
<dbReference type="InterPro" id="IPR006058">
    <property type="entry name" value="2Fe2S_fd_BS"/>
</dbReference>
<dbReference type="InterPro" id="IPR054582">
    <property type="entry name" value="DmmA-like_N"/>
</dbReference>
<dbReference type="Gene3D" id="2.40.30.10">
    <property type="entry name" value="Translation factors"/>
    <property type="match status" value="1"/>
</dbReference>
<dbReference type="GO" id="GO:0016491">
    <property type="term" value="F:oxidoreductase activity"/>
    <property type="evidence" value="ECO:0007669"/>
    <property type="project" value="UniProtKB-KW"/>
</dbReference>
<keyword evidence="7" id="KW-0408">Iron</keyword>